<protein>
    <recommendedName>
        <fullName evidence="2">non-specific serine/threonine protein kinase</fullName>
        <ecNumber evidence="2">2.7.11.1</ecNumber>
    </recommendedName>
</protein>
<keyword evidence="4" id="KW-0723">Serine/threonine-protein kinase</keyword>
<accession>A0A8T2IEU7</accession>
<dbReference type="GO" id="GO:0005524">
    <property type="term" value="F:ATP binding"/>
    <property type="evidence" value="ECO:0007669"/>
    <property type="project" value="UniProtKB-KW"/>
</dbReference>
<evidence type="ECO:0000256" key="10">
    <source>
        <dbReference type="ARBA" id="ARBA00047899"/>
    </source>
</evidence>
<evidence type="ECO:0000256" key="7">
    <source>
        <dbReference type="ARBA" id="ARBA00022777"/>
    </source>
</evidence>
<dbReference type="GO" id="GO:0005856">
    <property type="term" value="C:cytoskeleton"/>
    <property type="evidence" value="ECO:0007669"/>
    <property type="project" value="UniProtKB-SubCell"/>
</dbReference>
<dbReference type="GO" id="GO:0005737">
    <property type="term" value="C:cytoplasm"/>
    <property type="evidence" value="ECO:0007669"/>
    <property type="project" value="TreeGrafter"/>
</dbReference>
<keyword evidence="15" id="KW-1185">Reference proteome</keyword>
<dbReference type="InterPro" id="IPR011989">
    <property type="entry name" value="ARM-like"/>
</dbReference>
<proteinExistence type="predicted"/>
<keyword evidence="8" id="KW-0067">ATP-binding</keyword>
<evidence type="ECO:0000256" key="5">
    <source>
        <dbReference type="ARBA" id="ARBA00022679"/>
    </source>
</evidence>
<evidence type="ECO:0000256" key="8">
    <source>
        <dbReference type="ARBA" id="ARBA00022840"/>
    </source>
</evidence>
<dbReference type="Pfam" id="PF20168">
    <property type="entry name" value="PDS5"/>
    <property type="match status" value="1"/>
</dbReference>
<comment type="caution">
    <text evidence="14">The sequence shown here is derived from an EMBL/GenBank/DDBJ whole genome shotgun (WGS) entry which is preliminary data.</text>
</comment>
<reference evidence="14" key="1">
    <citation type="thesis" date="2020" institute="ProQuest LLC" country="789 East Eisenhower Parkway, Ann Arbor, MI, USA">
        <title>Comparative Genomics and Chromosome Evolution.</title>
        <authorList>
            <person name="Mudd A.B."/>
        </authorList>
    </citation>
    <scope>NUCLEOTIDE SEQUENCE</scope>
    <source>
        <strain evidence="14">Female2</strain>
        <tissue evidence="14">Blood</tissue>
    </source>
</reference>
<dbReference type="PROSITE" id="PS00108">
    <property type="entry name" value="PROTEIN_KINASE_ST"/>
    <property type="match status" value="1"/>
</dbReference>
<dbReference type="PANTHER" id="PTHR22983">
    <property type="entry name" value="PROTEIN KINASE RELATED"/>
    <property type="match status" value="1"/>
</dbReference>
<evidence type="ECO:0000256" key="9">
    <source>
        <dbReference type="ARBA" id="ARBA00023212"/>
    </source>
</evidence>
<name>A0A8T2IEU7_9PIPI</name>
<feature type="region of interest" description="Disordered" evidence="12">
    <location>
        <begin position="298"/>
        <end position="318"/>
    </location>
</feature>
<evidence type="ECO:0000256" key="4">
    <source>
        <dbReference type="ARBA" id="ARBA00022527"/>
    </source>
</evidence>
<comment type="subcellular location">
    <subcellularLocation>
        <location evidence="1">Cytoplasm</location>
        <location evidence="1">Cytoskeleton</location>
    </subcellularLocation>
</comment>
<dbReference type="Proteomes" id="UP000812440">
    <property type="component" value="Unassembled WGS sequence"/>
</dbReference>
<dbReference type="EC" id="2.7.11.1" evidence="2"/>
<dbReference type="InterPro" id="IPR000719">
    <property type="entry name" value="Prot_kinase_dom"/>
</dbReference>
<organism evidence="14 15">
    <name type="scientific">Hymenochirus boettgeri</name>
    <name type="common">Congo dwarf clawed frog</name>
    <dbReference type="NCBI Taxonomy" id="247094"/>
    <lineage>
        <taxon>Eukaryota</taxon>
        <taxon>Metazoa</taxon>
        <taxon>Chordata</taxon>
        <taxon>Craniata</taxon>
        <taxon>Vertebrata</taxon>
        <taxon>Euteleostomi</taxon>
        <taxon>Amphibia</taxon>
        <taxon>Batrachia</taxon>
        <taxon>Anura</taxon>
        <taxon>Pipoidea</taxon>
        <taxon>Pipidae</taxon>
        <taxon>Pipinae</taxon>
        <taxon>Hymenochirus</taxon>
    </lineage>
</organism>
<evidence type="ECO:0000256" key="11">
    <source>
        <dbReference type="ARBA" id="ARBA00048679"/>
    </source>
</evidence>
<feature type="domain" description="Protein kinase" evidence="13">
    <location>
        <begin position="1"/>
        <end position="227"/>
    </location>
</feature>
<dbReference type="GO" id="GO:0007224">
    <property type="term" value="P:smoothened signaling pathway"/>
    <property type="evidence" value="ECO:0007669"/>
    <property type="project" value="TreeGrafter"/>
</dbReference>
<evidence type="ECO:0000256" key="3">
    <source>
        <dbReference type="ARBA" id="ARBA00022490"/>
    </source>
</evidence>
<comment type="catalytic activity">
    <reaction evidence="10">
        <text>L-threonyl-[protein] + ATP = O-phospho-L-threonyl-[protein] + ADP + H(+)</text>
        <dbReference type="Rhea" id="RHEA:46608"/>
        <dbReference type="Rhea" id="RHEA-COMP:11060"/>
        <dbReference type="Rhea" id="RHEA-COMP:11605"/>
        <dbReference type="ChEBI" id="CHEBI:15378"/>
        <dbReference type="ChEBI" id="CHEBI:30013"/>
        <dbReference type="ChEBI" id="CHEBI:30616"/>
        <dbReference type="ChEBI" id="CHEBI:61977"/>
        <dbReference type="ChEBI" id="CHEBI:456216"/>
        <dbReference type="EC" id="2.7.11.1"/>
    </reaction>
</comment>
<dbReference type="InterPro" id="IPR008271">
    <property type="entry name" value="Ser/Thr_kinase_AS"/>
</dbReference>
<evidence type="ECO:0000313" key="15">
    <source>
        <dbReference type="Proteomes" id="UP000812440"/>
    </source>
</evidence>
<dbReference type="InterPro" id="IPR016024">
    <property type="entry name" value="ARM-type_fold"/>
</dbReference>
<dbReference type="Pfam" id="PF00069">
    <property type="entry name" value="Pkinase"/>
    <property type="match status" value="1"/>
</dbReference>
<dbReference type="Gene3D" id="1.25.10.10">
    <property type="entry name" value="Leucine-rich Repeat Variant"/>
    <property type="match status" value="1"/>
</dbReference>
<dbReference type="EMBL" id="JAACNH010000344">
    <property type="protein sequence ID" value="KAG8431139.1"/>
    <property type="molecule type" value="Genomic_DNA"/>
</dbReference>
<keyword evidence="9" id="KW-0206">Cytoskeleton</keyword>
<evidence type="ECO:0000256" key="1">
    <source>
        <dbReference type="ARBA" id="ARBA00004245"/>
    </source>
</evidence>
<dbReference type="SUPFAM" id="SSF56112">
    <property type="entry name" value="Protein kinase-like (PK-like)"/>
    <property type="match status" value="1"/>
</dbReference>
<dbReference type="SMART" id="SM00220">
    <property type="entry name" value="S_TKc"/>
    <property type="match status" value="1"/>
</dbReference>
<dbReference type="PROSITE" id="PS50011">
    <property type="entry name" value="PROTEIN_KINASE_DOM"/>
    <property type="match status" value="1"/>
</dbReference>
<evidence type="ECO:0000256" key="6">
    <source>
        <dbReference type="ARBA" id="ARBA00022741"/>
    </source>
</evidence>
<dbReference type="FunFam" id="1.10.510.10:FF:000292">
    <property type="entry name" value="Serine/threonine-protein kinase 36"/>
    <property type="match status" value="1"/>
</dbReference>
<evidence type="ECO:0000256" key="12">
    <source>
        <dbReference type="SAM" id="MobiDB-lite"/>
    </source>
</evidence>
<comment type="catalytic activity">
    <reaction evidence="11">
        <text>L-seryl-[protein] + ATP = O-phospho-L-seryl-[protein] + ADP + H(+)</text>
        <dbReference type="Rhea" id="RHEA:17989"/>
        <dbReference type="Rhea" id="RHEA-COMP:9863"/>
        <dbReference type="Rhea" id="RHEA-COMP:11604"/>
        <dbReference type="ChEBI" id="CHEBI:15378"/>
        <dbReference type="ChEBI" id="CHEBI:29999"/>
        <dbReference type="ChEBI" id="CHEBI:30616"/>
        <dbReference type="ChEBI" id="CHEBI:83421"/>
        <dbReference type="ChEBI" id="CHEBI:456216"/>
        <dbReference type="EC" id="2.7.11.1"/>
    </reaction>
</comment>
<keyword evidence="3" id="KW-0963">Cytoplasm</keyword>
<keyword evidence="5" id="KW-0808">Transferase</keyword>
<dbReference type="OrthoDB" id="266718at2759"/>
<evidence type="ECO:0000256" key="2">
    <source>
        <dbReference type="ARBA" id="ARBA00012513"/>
    </source>
</evidence>
<dbReference type="GO" id="GO:0004674">
    <property type="term" value="F:protein serine/threonine kinase activity"/>
    <property type="evidence" value="ECO:0007669"/>
    <property type="project" value="UniProtKB-KW"/>
</dbReference>
<sequence length="1219" mass="136723">MVVALKFIPKIGRSEKELLGLKREVQIMRDLKHPNIVLMLDHCETEAEFVVVTEYAEGDLFQILEDDGNLSEEQVRAISSQLVSALYYLHSHRILHRDMKPQNILLSKDGTVKLCDFGFARELSLDTVMVRSIKGTPLYMSPELVLERPYDHNSDLWALGCIVYELLVGTPPFYTHNIFQLVSMITQQTVRWPRGISPELKDFLQGLLTKDPNKRLSWPDLLKHPFIKDLVTVIDDGAANSPFTSPLNEEQQQLRSQMCENAGKGSVHSRILSKARKRVAKTKEKVIRKEPECVKKIPAQKESNHEPTLPSPSEHQISKDYDREFNREERGRQSIQKVHLDNEDSDDEWAALLDATDPTVAQLSTPFLLLQDSTFRQRVQSRLQDCRPPLTLEAASGLRPALRVTCNLLMSACDPALLSELCLQLQLPQLLLQLISQSLHGDLQQHPWAITFLSDLFALLNSYYSFKKHPESSSQLEACEGLFLKILDTLLNGPSKEEKALQELGLKCLVSLCQCADCHTLSDCERLYISLQSEHRGILDKLIERSQNPNTVDPVKSGVSEGERVIGIFTDALASVCDIPRSKLHWRIKEPVSLYVTEEFLSDAGVLYDKFVTRLEQPPSTLSALKILYSGCHNSLNFCKHLANDIRSMQCIVSLLDGEVSRRDIVHIHVAEQALLLLAVLVLRLQVLTDQISYAVTLLPHFLTCNLPPLVVSSVVLTCAVQDHTESIPLPQDTVICALKMTFEEMQHVISPPLGSGIYDWIFHLLQQLINQDEELFVAVCEEGPFLWQQMSHLLVCGRRARLEGDTPRMNECTQPDWNLISVRGIVSFLEMVLLTSVQDPDRFLSLVKSSDQVAMTVMNHLLNPSFLAHVTEACQWCGWDVSQTLSDIVLPVSQLLCIPFSLEAPDESLTEILQSLRDLHTVTRLLQVCLQLPQLHTELPMSLICRLVLMDPGFLDEFSQAVDSSDELIIWLGNAVHSGQDSLTCDLLSVFCHLVRVSHSFLPLLRKIVGKWEDLLSRLLQAPASDVRAAACHLAGNLARHGENLSQDVVKSLLNSLSDRDARIRCSAAFAVGNTAFHEAERATYSPWMSVATSKFLTLLRDPQSKTRAHAASALGNLGNVPVEEEQASLLTLKVPNLLLQSACTDQEEAVRLASLVALRSLSEAPQVRQHLLSLNAGEKLSASLSKKPMYSLPRTGRVTWVHHCEKLIHLLRATETS</sequence>
<keyword evidence="7" id="KW-0418">Kinase</keyword>
<evidence type="ECO:0000259" key="13">
    <source>
        <dbReference type="PROSITE" id="PS50011"/>
    </source>
</evidence>
<evidence type="ECO:0000313" key="14">
    <source>
        <dbReference type="EMBL" id="KAG8431139.1"/>
    </source>
</evidence>
<keyword evidence="6" id="KW-0547">Nucleotide-binding</keyword>
<dbReference type="Gene3D" id="1.10.510.10">
    <property type="entry name" value="Transferase(Phosphotransferase) domain 1"/>
    <property type="match status" value="1"/>
</dbReference>
<dbReference type="SUPFAM" id="SSF48371">
    <property type="entry name" value="ARM repeat"/>
    <property type="match status" value="1"/>
</dbReference>
<gene>
    <name evidence="14" type="ORF">GDO86_019352</name>
</gene>
<dbReference type="InterPro" id="IPR011009">
    <property type="entry name" value="Kinase-like_dom_sf"/>
</dbReference>
<dbReference type="AlphaFoldDB" id="A0A8T2IEU7"/>
<dbReference type="PANTHER" id="PTHR22983:SF6">
    <property type="entry name" value="SERINE_THREONINE-PROTEIN KINASE 36"/>
    <property type="match status" value="1"/>
</dbReference>